<reference evidence="1" key="1">
    <citation type="submission" date="2023-06" db="EMBL/GenBank/DDBJ databases">
        <title>Genome-scale phylogeny and comparative genomics of the fungal order Sordariales.</title>
        <authorList>
            <consortium name="Lawrence Berkeley National Laboratory"/>
            <person name="Hensen N."/>
            <person name="Bonometti L."/>
            <person name="Westerberg I."/>
            <person name="Brannstrom I.O."/>
            <person name="Guillou S."/>
            <person name="Cros-Aarteil S."/>
            <person name="Calhoun S."/>
            <person name="Haridas S."/>
            <person name="Kuo A."/>
            <person name="Mondo S."/>
            <person name="Pangilinan J."/>
            <person name="Riley R."/>
            <person name="LaButti K."/>
            <person name="Andreopoulos B."/>
            <person name="Lipzen A."/>
            <person name="Chen C."/>
            <person name="Yanf M."/>
            <person name="Daum C."/>
            <person name="Ng V."/>
            <person name="Clum A."/>
            <person name="Steindorff A."/>
            <person name="Ohm R."/>
            <person name="Martin F."/>
            <person name="Silar P."/>
            <person name="Natvig D."/>
            <person name="Lalanne C."/>
            <person name="Gautier V."/>
            <person name="Ament-velasquez S.L."/>
            <person name="Kruys A."/>
            <person name="Hutchinson M.I."/>
            <person name="Powell A.J."/>
            <person name="Barry K."/>
            <person name="Miller A.N."/>
            <person name="Grigoriev I.V."/>
            <person name="Debuchy R."/>
            <person name="Gladieux P."/>
            <person name="Thoren M.H."/>
            <person name="Johannesson H."/>
        </authorList>
    </citation>
    <scope>NUCLEOTIDE SEQUENCE</scope>
    <source>
        <strain evidence="1">SMH3391-2</strain>
    </source>
</reference>
<evidence type="ECO:0000313" key="1">
    <source>
        <dbReference type="EMBL" id="KAK0621384.1"/>
    </source>
</evidence>
<dbReference type="Pfam" id="PF08538">
    <property type="entry name" value="DUF1749"/>
    <property type="match status" value="1"/>
</dbReference>
<dbReference type="Gene3D" id="3.40.50.1820">
    <property type="entry name" value="alpha/beta hydrolase"/>
    <property type="match status" value="1"/>
</dbReference>
<evidence type="ECO:0000313" key="2">
    <source>
        <dbReference type="Proteomes" id="UP001174934"/>
    </source>
</evidence>
<comment type="caution">
    <text evidence="1">The sequence shown here is derived from an EMBL/GenBank/DDBJ whole genome shotgun (WGS) entry which is preliminary data.</text>
</comment>
<dbReference type="InterPro" id="IPR013744">
    <property type="entry name" value="SidJ"/>
</dbReference>
<dbReference type="PANTHER" id="PTHR31591">
    <property type="entry name" value="UPF0613 PROTEIN PB24D3.06C"/>
    <property type="match status" value="1"/>
</dbReference>
<dbReference type="PANTHER" id="PTHR31591:SF7">
    <property type="entry name" value="DUF1749-DOMAIN-CONTAINING PROTEIN"/>
    <property type="match status" value="1"/>
</dbReference>
<gene>
    <name evidence="1" type="ORF">B0T17DRAFT_494230</name>
</gene>
<dbReference type="InterPro" id="IPR029058">
    <property type="entry name" value="AB_hydrolase_fold"/>
</dbReference>
<dbReference type="AlphaFoldDB" id="A0AA39WTP0"/>
<proteinExistence type="predicted"/>
<name>A0AA39WTP0_9PEZI</name>
<keyword evidence="2" id="KW-1185">Reference proteome</keyword>
<organism evidence="1 2">
    <name type="scientific">Bombardia bombarda</name>
    <dbReference type="NCBI Taxonomy" id="252184"/>
    <lineage>
        <taxon>Eukaryota</taxon>
        <taxon>Fungi</taxon>
        <taxon>Dikarya</taxon>
        <taxon>Ascomycota</taxon>
        <taxon>Pezizomycotina</taxon>
        <taxon>Sordariomycetes</taxon>
        <taxon>Sordariomycetidae</taxon>
        <taxon>Sordariales</taxon>
        <taxon>Lasiosphaeriaceae</taxon>
        <taxon>Bombardia</taxon>
    </lineage>
</organism>
<dbReference type="Proteomes" id="UP001174934">
    <property type="component" value="Unassembled WGS sequence"/>
</dbReference>
<dbReference type="SUPFAM" id="SSF53474">
    <property type="entry name" value="alpha/beta-Hydrolases"/>
    <property type="match status" value="1"/>
</dbReference>
<protein>
    <submittedName>
        <fullName evidence="1">Duf1749 domain-containing protein</fullName>
    </submittedName>
</protein>
<accession>A0AA39WTP0</accession>
<dbReference type="EMBL" id="JAULSR010000004">
    <property type="protein sequence ID" value="KAK0621384.1"/>
    <property type="molecule type" value="Genomic_DNA"/>
</dbReference>
<sequence length="303" mass="33155">MANTFPVTVHLYRTGPRASRDSCAYEYGIPSSSPSPPPSNALIFIGGLGDGPHGVPYVRSIAKKLEASKANWSVFEVRLSSAYSGFGFGSLMRDVEEISYFVAYLRNQLDKTKAVLLGHSTGCQDCLEYSKHWANVDHVDGFILQGPVSDRESTALLMDKAEMDESVAHAAKMIAEGREDEFMPPDLLPVEYSTNPITAYRWHSLAAVGGDDDYFSSDLPDDRLTATWGGLEKPVLIVPSADDEHVPEDLDVAKLVEKWKSFCKPGIASELSGLIPGANHRVDDDDAREWLADRVAGFLASLE</sequence>